<dbReference type="PANTHER" id="PTHR33923:SF3">
    <property type="entry name" value="CALMODULIN BINDING PROTEIN PICBP"/>
    <property type="match status" value="1"/>
</dbReference>
<dbReference type="EMBL" id="KQ258608">
    <property type="protein sequence ID" value="KOM30196.1"/>
    <property type="molecule type" value="Genomic_DNA"/>
</dbReference>
<feature type="compositionally biased region" description="Basic residues" evidence="1">
    <location>
        <begin position="35"/>
        <end position="45"/>
    </location>
</feature>
<dbReference type="STRING" id="3914.A0A0L9TIA0"/>
<feature type="domain" description="Calmodulin-binding" evidence="2">
    <location>
        <begin position="533"/>
        <end position="647"/>
    </location>
</feature>
<feature type="compositionally biased region" description="Polar residues" evidence="1">
    <location>
        <begin position="525"/>
        <end position="540"/>
    </location>
</feature>
<feature type="compositionally biased region" description="Polar residues" evidence="1">
    <location>
        <begin position="294"/>
        <end position="309"/>
    </location>
</feature>
<dbReference type="GO" id="GO:0005516">
    <property type="term" value="F:calmodulin binding"/>
    <property type="evidence" value="ECO:0007669"/>
    <property type="project" value="InterPro"/>
</dbReference>
<reference evidence="5" key="1">
    <citation type="journal article" date="2015" name="Proc. Natl. Acad. Sci. U.S.A.">
        <title>Genome sequencing of adzuki bean (Vigna angularis) provides insight into high starch and low fat accumulation and domestication.</title>
        <authorList>
            <person name="Yang K."/>
            <person name="Tian Z."/>
            <person name="Chen C."/>
            <person name="Luo L."/>
            <person name="Zhao B."/>
            <person name="Wang Z."/>
            <person name="Yu L."/>
            <person name="Li Y."/>
            <person name="Sun Y."/>
            <person name="Li W."/>
            <person name="Chen Y."/>
            <person name="Li Y."/>
            <person name="Zhang Y."/>
            <person name="Ai D."/>
            <person name="Zhao J."/>
            <person name="Shang C."/>
            <person name="Ma Y."/>
            <person name="Wu B."/>
            <person name="Wang M."/>
            <person name="Gao L."/>
            <person name="Sun D."/>
            <person name="Zhang P."/>
            <person name="Guo F."/>
            <person name="Wang W."/>
            <person name="Li Y."/>
            <person name="Wang J."/>
            <person name="Varshney R.K."/>
            <person name="Wang J."/>
            <person name="Ling H.Q."/>
            <person name="Wan P."/>
        </authorList>
    </citation>
    <scope>NUCLEOTIDE SEQUENCE</scope>
    <source>
        <strain evidence="5">cv. Jingnong 6</strain>
    </source>
</reference>
<dbReference type="Pfam" id="PF07839">
    <property type="entry name" value="CaM_binding"/>
    <property type="match status" value="2"/>
</dbReference>
<feature type="region of interest" description="Disordered" evidence="1">
    <location>
        <begin position="881"/>
        <end position="900"/>
    </location>
</feature>
<organism evidence="4 5">
    <name type="scientific">Phaseolus angularis</name>
    <name type="common">Azuki bean</name>
    <name type="synonym">Vigna angularis</name>
    <dbReference type="NCBI Taxonomy" id="3914"/>
    <lineage>
        <taxon>Eukaryota</taxon>
        <taxon>Viridiplantae</taxon>
        <taxon>Streptophyta</taxon>
        <taxon>Embryophyta</taxon>
        <taxon>Tracheophyta</taxon>
        <taxon>Spermatophyta</taxon>
        <taxon>Magnoliopsida</taxon>
        <taxon>eudicotyledons</taxon>
        <taxon>Gunneridae</taxon>
        <taxon>Pentapetalae</taxon>
        <taxon>rosids</taxon>
        <taxon>fabids</taxon>
        <taxon>Fabales</taxon>
        <taxon>Fabaceae</taxon>
        <taxon>Papilionoideae</taxon>
        <taxon>50 kb inversion clade</taxon>
        <taxon>NPAAA clade</taxon>
        <taxon>indigoferoid/millettioid clade</taxon>
        <taxon>Phaseoleae</taxon>
        <taxon>Vigna</taxon>
    </lineage>
</organism>
<feature type="compositionally biased region" description="Basic and acidic residues" evidence="1">
    <location>
        <begin position="1019"/>
        <end position="1041"/>
    </location>
</feature>
<name>A0A0L9TIA0_PHAAN</name>
<reference evidence="4" key="2">
    <citation type="submission" date="2015-02" db="EMBL/GenBank/DDBJ databases">
        <authorList>
            <person name="Chooi Y.-H."/>
        </authorList>
    </citation>
    <scope>NUCLEOTIDE SEQUENCE</scope>
    <source>
        <tissue evidence="4">Seedling</tissue>
    </source>
</reference>
<evidence type="ECO:0000313" key="4">
    <source>
        <dbReference type="EMBL" id="KOM30196.1"/>
    </source>
</evidence>
<feature type="compositionally biased region" description="Basic and acidic residues" evidence="1">
    <location>
        <begin position="881"/>
        <end position="891"/>
    </location>
</feature>
<dbReference type="OMA" id="YQHMASG"/>
<reference evidence="3 6" key="3">
    <citation type="submission" date="2020-05" db="EMBL/GenBank/DDBJ databases">
        <title>Vigna angularis (adzuki bean) Var. LongXiaoDou No. 4 denovo assembly.</title>
        <authorList>
            <person name="Xiang H."/>
        </authorList>
    </citation>
    <scope>NUCLEOTIDE SEQUENCE [LARGE SCALE GENOMIC DNA]</scope>
    <source>
        <tissue evidence="3">Leaf</tissue>
    </source>
</reference>
<dbReference type="Gramene" id="KOM30196">
    <property type="protein sequence ID" value="KOM30196"/>
    <property type="gene ID" value="LR48_Vigan1020s000600"/>
</dbReference>
<feature type="region of interest" description="Disordered" evidence="1">
    <location>
        <begin position="524"/>
        <end position="553"/>
    </location>
</feature>
<dbReference type="InterPro" id="IPR044681">
    <property type="entry name" value="PICBP-like"/>
</dbReference>
<accession>A0A0L9TIA0</accession>
<protein>
    <submittedName>
        <fullName evidence="3">Calmodulin binding protein</fullName>
    </submittedName>
</protein>
<dbReference type="OrthoDB" id="1096728at2759"/>
<evidence type="ECO:0000256" key="1">
    <source>
        <dbReference type="SAM" id="MobiDB-lite"/>
    </source>
</evidence>
<dbReference type="SMART" id="SM01054">
    <property type="entry name" value="CaM_binding"/>
    <property type="match status" value="2"/>
</dbReference>
<feature type="compositionally biased region" description="Polar residues" evidence="1">
    <location>
        <begin position="7"/>
        <end position="29"/>
    </location>
</feature>
<feature type="region of interest" description="Disordered" evidence="1">
    <location>
        <begin position="998"/>
        <end position="1062"/>
    </location>
</feature>
<dbReference type="KEGG" id="var:108323294"/>
<feature type="region of interest" description="Disordered" evidence="1">
    <location>
        <begin position="930"/>
        <end position="952"/>
    </location>
</feature>
<feature type="compositionally biased region" description="Basic and acidic residues" evidence="1">
    <location>
        <begin position="1049"/>
        <end position="1060"/>
    </location>
</feature>
<dbReference type="AlphaFoldDB" id="A0A0L9TIA0"/>
<dbReference type="PANTHER" id="PTHR33923">
    <property type="entry name" value="CALMODULIN-BINDING PROTEIN-RELATED"/>
    <property type="match status" value="1"/>
</dbReference>
<feature type="domain" description="Calmodulin-binding" evidence="2">
    <location>
        <begin position="1046"/>
        <end position="1160"/>
    </location>
</feature>
<evidence type="ECO:0000313" key="5">
    <source>
        <dbReference type="Proteomes" id="UP000053144"/>
    </source>
</evidence>
<evidence type="ECO:0000259" key="2">
    <source>
        <dbReference type="SMART" id="SM01054"/>
    </source>
</evidence>
<sequence length="1164" mass="130709">MKVEIEGSQSDSAESQGVSGTDESVSGQSENRRLESKKKLKKVRSIRLVRLPSKRSSVRGRPQYDHLSILSSVSTENLEGLTPLGMADASPHYMKGTSSSHAKDSVQNTERLLFTKKTLGRMTTLKLKRSLTRKVSGRTEPKRKVKSSRSIMLVTVRGQKSSESSYGSGDQNWISASDAADNKTQRVIARRLSLKPVRILAKIPTFKSKNSSMESGQSPDTSLLRATCSSALKDSHFPDHIGVLQEESDSQGVSAVAKVCPYSYCSLHGHRHGNLPPLKRLVSMRRRKLKSQKPTKMDNQPVTRSNQFGNAKKGTRKTQTVHSEGGKSHFQNKKKLARDSCIRPHDTPESTVTESVEPVSTDGVQFSAPDIEMLEGEVTNRGKNMEPDHEVLEVSSVPKESTHASTTDMACGMQERDKKHINMWHLVYKHTVLSNTGKCENKPPFDGGNKEGREQGFLTTNEVNNSNFRDDCDTDQDMDDENKNVIELVQKAFDEILLPEPEELFSDDNSKSVGADSDEVLLEKNNGQTEWKTSESTESPIAQRMETKSDQRAPKSWSNLKKLILWKRFVKALEKVKNIHPQRPRPFPSDANFEMEKVFLKHQTAEEKKQAEEWMLDYALQKVISKLAPAQRRRVTLLVEAFETVQPFQDVENSTRLSATTEHQSNLIQSLENFSNHSKGEASLSHKSTMELAVSTGDDPIIEMHSPTMLKERCVDYTETEAVDNMPVFRDIEEDLNGKQCLARSYDNEKKLSSHNDNIFLGEIKDTRSSSLNRPTEFTSSHVEDSTNAVVNGVSEDLLSSLNTENQHIKSESPGRDVETKNLIGDDGEKLSMSKSLIVEGLVRSLRSNLIGSGAPEKLLDESSADGKEGTEKFKLETETVEEFPTKEQSKAPKSAAVELETPVEKQNNTGLWFLVYKHMVTNMAESNSKSLIDGEDGKESAFDGSRTRGSSISYEGTTVSNQEMQFKDHAAADPEVALQQIEAIKMVEEAIDSILPDDQDDLADKESLTGSTISDNFKQSDRTEREYSEDLNQKEEKMESGNEILQEQQKESAALKEQCKTNQPLSRSWSNLKKVILLRRFIKSLEKVRKFNPRGPRYLPLEADSEAEKVNLRHQDMEERKGTEEWMLDYALRQVVSKLTPARKRKVELLVEAFETVMPTITK</sequence>
<dbReference type="Proteomes" id="UP000743370">
    <property type="component" value="Unassembled WGS sequence"/>
</dbReference>
<evidence type="ECO:0000313" key="3">
    <source>
        <dbReference type="EMBL" id="KAG2405567.1"/>
    </source>
</evidence>
<dbReference type="EMBL" id="JABFOF010000002">
    <property type="protein sequence ID" value="KAG2405567.1"/>
    <property type="molecule type" value="Genomic_DNA"/>
</dbReference>
<proteinExistence type="predicted"/>
<feature type="region of interest" description="Disordered" evidence="1">
    <location>
        <begin position="1"/>
        <end position="45"/>
    </location>
</feature>
<feature type="region of interest" description="Disordered" evidence="1">
    <location>
        <begin position="130"/>
        <end position="149"/>
    </location>
</feature>
<feature type="region of interest" description="Disordered" evidence="1">
    <location>
        <begin position="289"/>
        <end position="336"/>
    </location>
</feature>
<feature type="compositionally biased region" description="Polar residues" evidence="1">
    <location>
        <begin position="1009"/>
        <end position="1018"/>
    </location>
</feature>
<gene>
    <name evidence="3" type="ORF">HKW66_Vig0048220</name>
    <name evidence="4" type="ORF">LR48_Vigan1020s000600</name>
</gene>
<dbReference type="InterPro" id="IPR012417">
    <property type="entry name" value="CaM-bd_dom_pln"/>
</dbReference>
<dbReference type="Proteomes" id="UP000053144">
    <property type="component" value="Unassembled WGS sequence"/>
</dbReference>
<evidence type="ECO:0000313" key="6">
    <source>
        <dbReference type="Proteomes" id="UP000743370"/>
    </source>
</evidence>